<evidence type="ECO:0000256" key="1">
    <source>
        <dbReference type="SAM" id="MobiDB-lite"/>
    </source>
</evidence>
<organism evidence="2 3">
    <name type="scientific">Caerostris extrusa</name>
    <name type="common">Bark spider</name>
    <name type="synonym">Caerostris bankana</name>
    <dbReference type="NCBI Taxonomy" id="172846"/>
    <lineage>
        <taxon>Eukaryota</taxon>
        <taxon>Metazoa</taxon>
        <taxon>Ecdysozoa</taxon>
        <taxon>Arthropoda</taxon>
        <taxon>Chelicerata</taxon>
        <taxon>Arachnida</taxon>
        <taxon>Araneae</taxon>
        <taxon>Araneomorphae</taxon>
        <taxon>Entelegynae</taxon>
        <taxon>Araneoidea</taxon>
        <taxon>Araneidae</taxon>
        <taxon>Caerostris</taxon>
    </lineage>
</organism>
<dbReference type="AlphaFoldDB" id="A0AAV4VDJ5"/>
<reference evidence="2 3" key="1">
    <citation type="submission" date="2021-06" db="EMBL/GenBank/DDBJ databases">
        <title>Caerostris extrusa draft genome.</title>
        <authorList>
            <person name="Kono N."/>
            <person name="Arakawa K."/>
        </authorList>
    </citation>
    <scope>NUCLEOTIDE SEQUENCE [LARGE SCALE GENOMIC DNA]</scope>
</reference>
<dbReference type="EMBL" id="BPLR01014313">
    <property type="protein sequence ID" value="GIY68030.1"/>
    <property type="molecule type" value="Genomic_DNA"/>
</dbReference>
<accession>A0AAV4VDJ5</accession>
<evidence type="ECO:0000313" key="3">
    <source>
        <dbReference type="Proteomes" id="UP001054945"/>
    </source>
</evidence>
<protein>
    <submittedName>
        <fullName evidence="2">Uncharacterized protein</fullName>
    </submittedName>
</protein>
<dbReference type="Proteomes" id="UP001054945">
    <property type="component" value="Unassembled WGS sequence"/>
</dbReference>
<sequence length="73" mass="8221">MDANEAVPTMLRLRNGLFGSVGGRRSPQEDGKNLLNPRTEPVKDMKKSIPEKKSASAELKRREMNKSPKTLRE</sequence>
<feature type="region of interest" description="Disordered" evidence="1">
    <location>
        <begin position="17"/>
        <end position="73"/>
    </location>
</feature>
<keyword evidence="3" id="KW-1185">Reference proteome</keyword>
<proteinExistence type="predicted"/>
<feature type="compositionally biased region" description="Basic and acidic residues" evidence="1">
    <location>
        <begin position="40"/>
        <end position="73"/>
    </location>
</feature>
<evidence type="ECO:0000313" key="2">
    <source>
        <dbReference type="EMBL" id="GIY68030.1"/>
    </source>
</evidence>
<gene>
    <name evidence="2" type="ORF">CEXT_116491</name>
</gene>
<comment type="caution">
    <text evidence="2">The sequence shown here is derived from an EMBL/GenBank/DDBJ whole genome shotgun (WGS) entry which is preliminary data.</text>
</comment>
<name>A0AAV4VDJ5_CAEEX</name>